<reference evidence="7" key="1">
    <citation type="submission" date="2020-01" db="EMBL/GenBank/DDBJ databases">
        <authorList>
            <person name="Mishra B."/>
        </authorList>
    </citation>
    <scope>NUCLEOTIDE SEQUENCE [LARGE SCALE GENOMIC DNA]</scope>
</reference>
<dbReference type="Gene3D" id="2.130.10.10">
    <property type="entry name" value="YVTN repeat-like/Quinoprotein amine dehydrogenase"/>
    <property type="match status" value="1"/>
</dbReference>
<keyword evidence="3 5" id="KW-0853">WD repeat</keyword>
<evidence type="ECO:0000313" key="8">
    <source>
        <dbReference type="Proteomes" id="UP000467841"/>
    </source>
</evidence>
<evidence type="ECO:0000313" key="7">
    <source>
        <dbReference type="EMBL" id="CAA7059464.1"/>
    </source>
</evidence>
<evidence type="ECO:0000256" key="5">
    <source>
        <dbReference type="PROSITE-ProRule" id="PRU00221"/>
    </source>
</evidence>
<proteinExistence type="predicted"/>
<feature type="repeat" description="WD" evidence="5">
    <location>
        <begin position="62"/>
        <end position="104"/>
    </location>
</feature>
<feature type="repeat" description="WD" evidence="5">
    <location>
        <begin position="105"/>
        <end position="146"/>
    </location>
</feature>
<sequence length="399" mass="42837">MSDTEMSNQALDEEEQGEVFLDESDIIREVDVDEEDLPDVDDNDNDNDDDEFDENDDSVHTFTGHTGELYTLACSPTDPTLVATGGGDDKGFVWRIGNGDWAAELPGHKDSVSSLAFSHDGQLLACGGLDGVVQICDASSGNLKCVLDGPGLGIEWIRWHPRGHVVLAGSEDCSLWMWNADKGIYLNMFSGHNQGVTCGDFTPDGKLICSGSDDASLIIWNPKTCESVHVVRGHPYHTEGLTCLDINSTSNLVISGSKDGSVHIVNIVTGKVVSSLSSHTDSVECVKFSPSSSSIPMAATGGMDKNLIVWDLQHSTPRFICEHEDGVTSLTWIGTSKYLATGCANGTVNIWDCLSGNRVHAFQGHQDAVQSISASANGEFLVSVSLDSTARVFQTSEFQ</sequence>
<evidence type="ECO:0000256" key="3">
    <source>
        <dbReference type="ARBA" id="ARBA00022574"/>
    </source>
</evidence>
<feature type="repeat" description="WD" evidence="5">
    <location>
        <begin position="276"/>
        <end position="313"/>
    </location>
</feature>
<dbReference type="SUPFAM" id="SSF50998">
    <property type="entry name" value="Quinoprotein alcohol dehydrogenase-like"/>
    <property type="match status" value="1"/>
</dbReference>
<feature type="repeat" description="WD" evidence="5">
    <location>
        <begin position="189"/>
        <end position="230"/>
    </location>
</feature>
<feature type="region of interest" description="Disordered" evidence="6">
    <location>
        <begin position="1"/>
        <end position="60"/>
    </location>
</feature>
<dbReference type="PROSITE" id="PS50082">
    <property type="entry name" value="WD_REPEATS_2"/>
    <property type="match status" value="7"/>
</dbReference>
<feature type="repeat" description="WD" evidence="5">
    <location>
        <begin position="234"/>
        <end position="275"/>
    </location>
</feature>
<dbReference type="GO" id="GO:0005737">
    <property type="term" value="C:cytoplasm"/>
    <property type="evidence" value="ECO:0007669"/>
    <property type="project" value="UniProtKB-SubCell"/>
</dbReference>
<feature type="compositionally biased region" description="Acidic residues" evidence="6">
    <location>
        <begin position="11"/>
        <end position="24"/>
    </location>
</feature>
<evidence type="ECO:0000256" key="6">
    <source>
        <dbReference type="SAM" id="MobiDB-lite"/>
    </source>
</evidence>
<evidence type="ECO:0000256" key="1">
    <source>
        <dbReference type="ARBA" id="ARBA00004496"/>
    </source>
</evidence>
<dbReference type="Proteomes" id="UP000467841">
    <property type="component" value="Unassembled WGS sequence"/>
</dbReference>
<organism evidence="7 8">
    <name type="scientific">Microthlaspi erraticum</name>
    <dbReference type="NCBI Taxonomy" id="1685480"/>
    <lineage>
        <taxon>Eukaryota</taxon>
        <taxon>Viridiplantae</taxon>
        <taxon>Streptophyta</taxon>
        <taxon>Embryophyta</taxon>
        <taxon>Tracheophyta</taxon>
        <taxon>Spermatophyta</taxon>
        <taxon>Magnoliopsida</taxon>
        <taxon>eudicotyledons</taxon>
        <taxon>Gunneridae</taxon>
        <taxon>Pentapetalae</taxon>
        <taxon>rosids</taxon>
        <taxon>malvids</taxon>
        <taxon>Brassicales</taxon>
        <taxon>Brassicaceae</taxon>
        <taxon>Coluteocarpeae</taxon>
        <taxon>Microthlaspi</taxon>
    </lineage>
</organism>
<feature type="compositionally biased region" description="Acidic residues" evidence="6">
    <location>
        <begin position="31"/>
        <end position="56"/>
    </location>
</feature>
<keyword evidence="8" id="KW-1185">Reference proteome</keyword>
<dbReference type="PANTHER" id="PTHR19857">
    <property type="entry name" value="MITOCHONDRIAL DIVISION PROTEIN 1-RELATED"/>
    <property type="match status" value="1"/>
</dbReference>
<dbReference type="CDD" id="cd00200">
    <property type="entry name" value="WD40"/>
    <property type="match status" value="1"/>
</dbReference>
<dbReference type="PANTHER" id="PTHR19857:SF8">
    <property type="entry name" value="ANGIO-ASSOCIATED MIGRATORY CELL PROTEIN"/>
    <property type="match status" value="1"/>
</dbReference>
<dbReference type="PROSITE" id="PS50294">
    <property type="entry name" value="WD_REPEATS_REGION"/>
    <property type="match status" value="5"/>
</dbReference>
<dbReference type="PROSITE" id="PS00678">
    <property type="entry name" value="WD_REPEATS_1"/>
    <property type="match status" value="1"/>
</dbReference>
<keyword evidence="2" id="KW-0963">Cytoplasm</keyword>
<name>A0A6D2L3U5_9BRAS</name>
<dbReference type="AlphaFoldDB" id="A0A6D2L3U5"/>
<gene>
    <name evidence="7" type="ORF">MERR_LOCUS46700</name>
</gene>
<feature type="compositionally biased region" description="Polar residues" evidence="6">
    <location>
        <begin position="1"/>
        <end position="10"/>
    </location>
</feature>
<protein>
    <submittedName>
        <fullName evidence="7">Uncharacterized protein</fullName>
    </submittedName>
</protein>
<dbReference type="InterPro" id="IPR001680">
    <property type="entry name" value="WD40_rpt"/>
</dbReference>
<dbReference type="InterPro" id="IPR051179">
    <property type="entry name" value="WD_repeat_multifunction"/>
</dbReference>
<dbReference type="InterPro" id="IPR015943">
    <property type="entry name" value="WD40/YVTN_repeat-like_dom_sf"/>
</dbReference>
<dbReference type="EMBL" id="CACVBM020001773">
    <property type="protein sequence ID" value="CAA7059464.1"/>
    <property type="molecule type" value="Genomic_DNA"/>
</dbReference>
<dbReference type="Pfam" id="PF00400">
    <property type="entry name" value="WD40"/>
    <property type="match status" value="8"/>
</dbReference>
<dbReference type="InterPro" id="IPR019775">
    <property type="entry name" value="WD40_repeat_CS"/>
</dbReference>
<evidence type="ECO:0000256" key="4">
    <source>
        <dbReference type="ARBA" id="ARBA00022737"/>
    </source>
</evidence>
<feature type="repeat" description="WD" evidence="5">
    <location>
        <begin position="320"/>
        <end position="361"/>
    </location>
</feature>
<feature type="repeat" description="WD" evidence="5">
    <location>
        <begin position="362"/>
        <end position="399"/>
    </location>
</feature>
<dbReference type="SMART" id="SM00320">
    <property type="entry name" value="WD40"/>
    <property type="match status" value="8"/>
</dbReference>
<accession>A0A6D2L3U5</accession>
<comment type="subcellular location">
    <subcellularLocation>
        <location evidence="1">Cytoplasm</location>
    </subcellularLocation>
</comment>
<dbReference type="InterPro" id="IPR011047">
    <property type="entry name" value="Quinoprotein_ADH-like_sf"/>
</dbReference>
<comment type="caution">
    <text evidence="7">The sequence shown here is derived from an EMBL/GenBank/DDBJ whole genome shotgun (WGS) entry which is preliminary data.</text>
</comment>
<keyword evidence="4" id="KW-0677">Repeat</keyword>
<evidence type="ECO:0000256" key="2">
    <source>
        <dbReference type="ARBA" id="ARBA00022490"/>
    </source>
</evidence>
<dbReference type="OrthoDB" id="10261640at2759"/>
<dbReference type="FunFam" id="2.130.10.10:FF:000074">
    <property type="entry name" value="Angio-associated migratory cell protein-like protein"/>
    <property type="match status" value="1"/>
</dbReference>